<feature type="region of interest" description="Disordered" evidence="3">
    <location>
        <begin position="1258"/>
        <end position="1330"/>
    </location>
</feature>
<feature type="region of interest" description="Disordered" evidence="3">
    <location>
        <begin position="49"/>
        <end position="69"/>
    </location>
</feature>
<dbReference type="PROSITE" id="PS50010">
    <property type="entry name" value="DH_2"/>
    <property type="match status" value="1"/>
</dbReference>
<feature type="region of interest" description="Disordered" evidence="3">
    <location>
        <begin position="1115"/>
        <end position="1209"/>
    </location>
</feature>
<feature type="domain" description="DH" evidence="4">
    <location>
        <begin position="487"/>
        <end position="874"/>
    </location>
</feature>
<feature type="compositionally biased region" description="Basic and acidic residues" evidence="3">
    <location>
        <begin position="663"/>
        <end position="674"/>
    </location>
</feature>
<feature type="region of interest" description="Disordered" evidence="3">
    <location>
        <begin position="415"/>
        <end position="462"/>
    </location>
</feature>
<feature type="compositionally biased region" description="Acidic residues" evidence="3">
    <location>
        <begin position="1132"/>
        <end position="1152"/>
    </location>
</feature>
<keyword evidence="2" id="KW-0963">Cytoplasm</keyword>
<feature type="region of interest" description="Disordered" evidence="3">
    <location>
        <begin position="285"/>
        <end position="378"/>
    </location>
</feature>
<evidence type="ECO:0000256" key="3">
    <source>
        <dbReference type="SAM" id="MobiDB-lite"/>
    </source>
</evidence>
<feature type="region of interest" description="Disordered" evidence="3">
    <location>
        <begin position="910"/>
        <end position="968"/>
    </location>
</feature>
<evidence type="ECO:0000313" key="5">
    <source>
        <dbReference type="EMBL" id="PWN37302.1"/>
    </source>
</evidence>
<feature type="compositionally biased region" description="Polar residues" evidence="3">
    <location>
        <begin position="302"/>
        <end position="318"/>
    </location>
</feature>
<feature type="compositionally biased region" description="Basic and acidic residues" evidence="3">
    <location>
        <begin position="60"/>
        <end position="69"/>
    </location>
</feature>
<gene>
    <name evidence="5" type="ORF">FA14DRAFT_159417</name>
</gene>
<feature type="compositionally biased region" description="Low complexity" evidence="3">
    <location>
        <begin position="287"/>
        <end position="301"/>
    </location>
</feature>
<dbReference type="SUPFAM" id="SSF48065">
    <property type="entry name" value="DBL homology domain (DH-domain)"/>
    <property type="match status" value="1"/>
</dbReference>
<feature type="compositionally biased region" description="Basic and acidic residues" evidence="3">
    <location>
        <begin position="1296"/>
        <end position="1310"/>
    </location>
</feature>
<accession>A0A316VI77</accession>
<comment type="subcellular location">
    <subcellularLocation>
        <location evidence="1">Cytoplasm</location>
    </subcellularLocation>
</comment>
<feature type="compositionally biased region" description="Polar residues" evidence="3">
    <location>
        <begin position="609"/>
        <end position="656"/>
    </location>
</feature>
<feature type="compositionally biased region" description="Polar residues" evidence="3">
    <location>
        <begin position="1276"/>
        <end position="1294"/>
    </location>
</feature>
<reference evidence="5 6" key="1">
    <citation type="journal article" date="2018" name="Mol. Biol. Evol.">
        <title>Broad Genomic Sampling Reveals a Smut Pathogenic Ancestry of the Fungal Clade Ustilaginomycotina.</title>
        <authorList>
            <person name="Kijpornyongpan T."/>
            <person name="Mondo S.J."/>
            <person name="Barry K."/>
            <person name="Sandor L."/>
            <person name="Lee J."/>
            <person name="Lipzen A."/>
            <person name="Pangilinan J."/>
            <person name="LaButti K."/>
            <person name="Hainaut M."/>
            <person name="Henrissat B."/>
            <person name="Grigoriev I.V."/>
            <person name="Spatafora J.W."/>
            <person name="Aime M.C."/>
        </authorList>
    </citation>
    <scope>NUCLEOTIDE SEQUENCE [LARGE SCALE GENOMIC DNA]</scope>
    <source>
        <strain evidence="5 6">MCA 3882</strain>
    </source>
</reference>
<feature type="compositionally biased region" description="Polar residues" evidence="3">
    <location>
        <begin position="98"/>
        <end position="114"/>
    </location>
</feature>
<evidence type="ECO:0000256" key="2">
    <source>
        <dbReference type="ARBA" id="ARBA00022490"/>
    </source>
</evidence>
<dbReference type="GeneID" id="37019981"/>
<dbReference type="RefSeq" id="XP_025357604.1">
    <property type="nucleotide sequence ID" value="XM_025498200.1"/>
</dbReference>
<feature type="region of interest" description="Disordered" evidence="3">
    <location>
        <begin position="82"/>
        <end position="173"/>
    </location>
</feature>
<feature type="region of interest" description="Disordered" evidence="3">
    <location>
        <begin position="540"/>
        <end position="571"/>
    </location>
</feature>
<dbReference type="OrthoDB" id="1716625at2759"/>
<dbReference type="GO" id="GO:0005085">
    <property type="term" value="F:guanyl-nucleotide exchange factor activity"/>
    <property type="evidence" value="ECO:0007669"/>
    <property type="project" value="InterPro"/>
</dbReference>
<keyword evidence="6" id="KW-1185">Reference proteome</keyword>
<dbReference type="PANTHER" id="PTHR46006:SF7">
    <property type="entry name" value="DH DOMAIN-CONTAINING PROTEIN"/>
    <property type="match status" value="1"/>
</dbReference>
<feature type="compositionally biased region" description="Polar residues" evidence="3">
    <location>
        <begin position="204"/>
        <end position="228"/>
    </location>
</feature>
<dbReference type="PANTHER" id="PTHR46006">
    <property type="entry name" value="RHO GUANINE NUCLEOTIDE EXCHANGE FACTOR AT 64C, ISOFORM A"/>
    <property type="match status" value="1"/>
</dbReference>
<dbReference type="GO" id="GO:0035025">
    <property type="term" value="P:positive regulation of Rho protein signal transduction"/>
    <property type="evidence" value="ECO:0007669"/>
    <property type="project" value="TreeGrafter"/>
</dbReference>
<feature type="compositionally biased region" description="Low complexity" evidence="3">
    <location>
        <begin position="355"/>
        <end position="366"/>
    </location>
</feature>
<organism evidence="5 6">
    <name type="scientific">Meira miltonrushii</name>
    <dbReference type="NCBI Taxonomy" id="1280837"/>
    <lineage>
        <taxon>Eukaryota</taxon>
        <taxon>Fungi</taxon>
        <taxon>Dikarya</taxon>
        <taxon>Basidiomycota</taxon>
        <taxon>Ustilaginomycotina</taxon>
        <taxon>Exobasidiomycetes</taxon>
        <taxon>Exobasidiales</taxon>
        <taxon>Brachybasidiaceae</taxon>
        <taxon>Meira</taxon>
    </lineage>
</organism>
<dbReference type="Gene3D" id="1.20.900.10">
    <property type="entry name" value="Dbl homology (DH) domain"/>
    <property type="match status" value="2"/>
</dbReference>
<feature type="compositionally biased region" description="Polar residues" evidence="3">
    <location>
        <begin position="935"/>
        <end position="964"/>
    </location>
</feature>
<feature type="compositionally biased region" description="Polar residues" evidence="3">
    <location>
        <begin position="416"/>
        <end position="428"/>
    </location>
</feature>
<dbReference type="EMBL" id="KZ819602">
    <property type="protein sequence ID" value="PWN37302.1"/>
    <property type="molecule type" value="Genomic_DNA"/>
</dbReference>
<name>A0A316VI77_9BASI</name>
<feature type="region of interest" description="Disordered" evidence="3">
    <location>
        <begin position="609"/>
        <end position="689"/>
    </location>
</feature>
<dbReference type="STRING" id="1280837.A0A316VI77"/>
<dbReference type="InterPro" id="IPR035899">
    <property type="entry name" value="DBL_dom_sf"/>
</dbReference>
<sequence length="1359" mass="147087">MRKFFNRLATGNTAHAEGVGTRGELNYDAQFNGGKSKINEKREGYGEKVGLIDGLGGESPTRERNGSGERVKALAARYETLSTQRESVQHSPIDKNRNTSSNWLSATRSATNTSEDTRNSQKDSTSPDLSGSPQPRRERSHILGFHKPLPPIAHQPQSTPSQGVLLPESQLSSEGDGMLPAVLHAGSMGENGENMDLMQNDLKQTQSHTSTSAQNRHLSTTPVPNQPKTVAFAPSPKKPYRTSSPLPTEYSNVPALPDRALEEVSRYQHGSLSSAQSVGNFAKPTMASTARARAGAAAATSKQSQRDTGPNLTTTSPALISPVARHGTEKFPTSGGGPSRPSSGGQATGTTKMVRSNSASASQRRNGTLSSGSAGAHIPASSTVSLMQNTREGAGHLPNSIPFANQTSALGLLRSASPQSVGTGSSASAHGRPVPDFFGNHRRSSLQGQLPGGSQGFTSSIRSIGAPSWSEMTQEDLVNNLGARERTRQEVLWEIVASEERYVQELEKTKEFFLDLLLHPHRFSPPGSPGGVHAATLATLEGRGTKKGRKETPPSSARPLTSPSQTAVSNELPIASRFLSAASGLRESGDGPYGSIDAAAISHAAAQKNVGSRSPYSTGLATSPTPATRPRSSGGSNNTPNTPVAGSSNTNLTSQPAKKGHVKEKSGSKEESTAKRWSQRRSKGLSGNSFSSSQIGYDLTNGQGLGITLPPPLRAVLEVIDNGILEGHALLSEALRIRYEEQWPLVRSLADVFTRFSYVLKHYRDYVVHLERALDCLEEAALMERAMRGKRLRKDRLSVMVGLGRAVASLEASAAERGECGLAIFLAMPFQRLLKYPLLFQNLLFHTDASTYEFESTVQMVVDVEKIVRTIEDEKVNKEERDKTIDAFARIEGIKDRALLRPKSDRILIEEKPMYQENPRRAISDSNDKGAGSKTGHSSNDLSADSMVSNTAMSTPTGTGSGNLRASIRNKRSYRRLSDLLTLSNANHSTTGEDGNVTYTKAPNMGSKKDIWLIRFSDVELRCQRVGVTALPMVSSVALQPSALDASAEVSNANAENQEAIDSTLTDDEARMRDEFKRTKESKERMRALRNTTLRSKTRNLYKFIGVTSWKATRERSNIEESEGLEGLSTALEEDEEMQDEEEEEDGGDDNESNTSQETDGGLLDPDHYVRQSKLSFSYGGQDRVEPKLSYSSTRPNYRNARTSSIPSSFKRHSMGASLVNTSQSVTSMSPISSIDSDNSVSLTKAVVATSRIRSDKFGNRLRSSDENHQRRGSMPNVTSNVSVPIGALSSQVSVIHDDQNEESSRDETMSRPGLIISKASDTPEDVLQNNRAPSFMHDRSLDSNMILMGSLVQPSAKF</sequence>
<feature type="compositionally biased region" description="Basic and acidic residues" evidence="3">
    <location>
        <begin position="1258"/>
        <end position="1270"/>
    </location>
</feature>
<evidence type="ECO:0000313" key="6">
    <source>
        <dbReference type="Proteomes" id="UP000245771"/>
    </source>
</evidence>
<feature type="region of interest" description="Disordered" evidence="3">
    <location>
        <begin position="204"/>
        <end position="253"/>
    </location>
</feature>
<proteinExistence type="predicted"/>
<feature type="compositionally biased region" description="Basic and acidic residues" evidence="3">
    <location>
        <begin position="910"/>
        <end position="928"/>
    </location>
</feature>
<protein>
    <recommendedName>
        <fullName evidence="4">DH domain-containing protein</fullName>
    </recommendedName>
</protein>
<dbReference type="InterPro" id="IPR051480">
    <property type="entry name" value="Endocytic_GEF_Adapter"/>
</dbReference>
<dbReference type="Proteomes" id="UP000245771">
    <property type="component" value="Unassembled WGS sequence"/>
</dbReference>
<feature type="compositionally biased region" description="Polar residues" evidence="3">
    <location>
        <begin position="553"/>
        <end position="569"/>
    </location>
</feature>
<feature type="compositionally biased region" description="Polar residues" evidence="3">
    <location>
        <begin position="122"/>
        <end position="133"/>
    </location>
</feature>
<feature type="compositionally biased region" description="Polar residues" evidence="3">
    <location>
        <begin position="1190"/>
        <end position="1208"/>
    </location>
</feature>
<evidence type="ECO:0000256" key="1">
    <source>
        <dbReference type="ARBA" id="ARBA00004496"/>
    </source>
</evidence>
<dbReference type="GO" id="GO:0005737">
    <property type="term" value="C:cytoplasm"/>
    <property type="evidence" value="ECO:0007669"/>
    <property type="project" value="UniProtKB-SubCell"/>
</dbReference>
<dbReference type="InterPro" id="IPR000219">
    <property type="entry name" value="DH_dom"/>
</dbReference>
<feature type="compositionally biased region" description="Polar residues" evidence="3">
    <location>
        <begin position="241"/>
        <end position="251"/>
    </location>
</feature>
<dbReference type="Pfam" id="PF00621">
    <property type="entry name" value="RhoGEF"/>
    <property type="match status" value="1"/>
</dbReference>
<dbReference type="InParanoid" id="A0A316VI77"/>
<evidence type="ECO:0000259" key="4">
    <source>
        <dbReference type="PROSITE" id="PS50010"/>
    </source>
</evidence>